<evidence type="ECO:0000256" key="1">
    <source>
        <dbReference type="SAM" id="Phobius"/>
    </source>
</evidence>
<keyword evidence="1" id="KW-0472">Membrane</keyword>
<evidence type="ECO:0000313" key="4">
    <source>
        <dbReference type="Proteomes" id="UP000182829"/>
    </source>
</evidence>
<evidence type="ECO:0000259" key="2">
    <source>
        <dbReference type="Pfam" id="PF18902"/>
    </source>
</evidence>
<keyword evidence="1" id="KW-0812">Transmembrane</keyword>
<dbReference type="InterPro" id="IPR043717">
    <property type="entry name" value="DUF5658"/>
</dbReference>
<reference evidence="3 4" key="1">
    <citation type="submission" date="2016-10" db="EMBL/GenBank/DDBJ databases">
        <authorList>
            <person name="de Groot N.N."/>
        </authorList>
    </citation>
    <scope>NUCLEOTIDE SEQUENCE [LARGE SCALE GENOMIC DNA]</scope>
    <source>
        <strain evidence="3 4">SP2</strain>
    </source>
</reference>
<feature type="transmembrane region" description="Helical" evidence="1">
    <location>
        <begin position="12"/>
        <end position="33"/>
    </location>
</feature>
<dbReference type="GeneID" id="14209644"/>
<feature type="transmembrane region" description="Helical" evidence="1">
    <location>
        <begin position="88"/>
        <end position="108"/>
    </location>
</feature>
<accession>A0A1I3QE43</accession>
<name>A0A1I3QE43_9EURY</name>
<dbReference type="Proteomes" id="UP000182829">
    <property type="component" value="Unassembled WGS sequence"/>
</dbReference>
<dbReference type="EMBL" id="FORO01000021">
    <property type="protein sequence ID" value="SFJ31396.1"/>
    <property type="molecule type" value="Genomic_DNA"/>
</dbReference>
<feature type="domain" description="DUF5658" evidence="2">
    <location>
        <begin position="18"/>
        <end position="111"/>
    </location>
</feature>
<dbReference type="RefSeq" id="WP_005576555.1">
    <property type="nucleotide sequence ID" value="NZ_FORO01000021.1"/>
</dbReference>
<keyword evidence="1" id="KW-1133">Transmembrane helix</keyword>
<dbReference type="Pfam" id="PF18902">
    <property type="entry name" value="DUF5658"/>
    <property type="match status" value="1"/>
</dbReference>
<feature type="transmembrane region" description="Helical" evidence="1">
    <location>
        <begin position="53"/>
        <end position="76"/>
    </location>
</feature>
<gene>
    <name evidence="3" type="ORF">SAMN05443661_12170</name>
</gene>
<protein>
    <recommendedName>
        <fullName evidence="2">DUF5658 domain-containing protein</fullName>
    </recommendedName>
</protein>
<evidence type="ECO:0000313" key="3">
    <source>
        <dbReference type="EMBL" id="SFJ31396.1"/>
    </source>
</evidence>
<proteinExistence type="predicted"/>
<sequence length="136" mass="15016">MLSNIEAKRIVYALTGAVIVMILLDRISKYMAISAHGSFANEGNPVMYEVLTLGGWPLFFGFAIAVVGVLVMASRVVVDYIEKGDRQVFYACLVGFSFVIGFYTMVLVNNLAGYYEGVLVTGYDPYSIGWVLGWLF</sequence>
<dbReference type="AlphaFoldDB" id="A0A1I3QE43"/>
<organism evidence="3 4">
    <name type="scientific">Natronobacterium gregoryi</name>
    <dbReference type="NCBI Taxonomy" id="44930"/>
    <lineage>
        <taxon>Archaea</taxon>
        <taxon>Methanobacteriati</taxon>
        <taxon>Methanobacteriota</taxon>
        <taxon>Stenosarchaea group</taxon>
        <taxon>Halobacteria</taxon>
        <taxon>Halobacteriales</taxon>
        <taxon>Natrialbaceae</taxon>
        <taxon>Natronobacterium</taxon>
    </lineage>
</organism>